<evidence type="ECO:0000313" key="2">
    <source>
        <dbReference type="Proteomes" id="UP000267268"/>
    </source>
</evidence>
<dbReference type="Proteomes" id="UP000267268">
    <property type="component" value="Chromosome 2"/>
</dbReference>
<sequence length="59" mass="6928">MSRFAIYFQTLVLRNVCQYQLLPFDLLQCIPHGKPPCHLLMLRDRIPVSINPKLQHPIT</sequence>
<evidence type="ECO:0000313" key="1">
    <source>
        <dbReference type="EMBL" id="AZQ65380.1"/>
    </source>
</evidence>
<gene>
    <name evidence="1" type="ORF">EI427_24520</name>
</gene>
<protein>
    <submittedName>
        <fullName evidence="1">Uncharacterized protein</fullName>
    </submittedName>
</protein>
<accession>A0A3Q9FVA6</accession>
<dbReference type="EMBL" id="CP034563">
    <property type="protein sequence ID" value="AZQ65380.1"/>
    <property type="molecule type" value="Genomic_DNA"/>
</dbReference>
<keyword evidence="2" id="KW-1185">Reference proteome</keyword>
<organism evidence="1 2">
    <name type="scientific">Flammeovirga pectinis</name>
    <dbReference type="NCBI Taxonomy" id="2494373"/>
    <lineage>
        <taxon>Bacteria</taxon>
        <taxon>Pseudomonadati</taxon>
        <taxon>Bacteroidota</taxon>
        <taxon>Cytophagia</taxon>
        <taxon>Cytophagales</taxon>
        <taxon>Flammeovirgaceae</taxon>
        <taxon>Flammeovirga</taxon>
    </lineage>
</organism>
<proteinExistence type="predicted"/>
<dbReference type="KEGG" id="fll:EI427_24520"/>
<name>A0A3Q9FVA6_9BACT</name>
<dbReference type="AlphaFoldDB" id="A0A3Q9FVA6"/>
<reference evidence="1 2" key="1">
    <citation type="submission" date="2018-12" db="EMBL/GenBank/DDBJ databases">
        <title>Flammeovirga pectinis sp. nov., isolated from the gut of the Korean scallop, Patinopecten yessoensis.</title>
        <authorList>
            <person name="Bae J.-W."/>
            <person name="Jeong Y.-S."/>
            <person name="Kang W."/>
        </authorList>
    </citation>
    <scope>NUCLEOTIDE SEQUENCE [LARGE SCALE GENOMIC DNA]</scope>
    <source>
        <strain evidence="1 2">L12M1</strain>
    </source>
</reference>